<proteinExistence type="predicted"/>
<dbReference type="EMBL" id="MU267641">
    <property type="protein sequence ID" value="KAH7912895.1"/>
    <property type="molecule type" value="Genomic_DNA"/>
</dbReference>
<sequence>MFRSILAPLQSHYAPSASILQSSSDSTTETLEHQETLTGELLRKQVDELKFASDVESRNAVLEQIGNMLQQNAFTRDVFRESDGFLVLMHVLSTLPAFLEHPCATSDSPTTQRILKCMGLAFFVASEALRGHETNVRFFMEFVGNHALSEAVQGLVNNSMTTNMTLGLLVSLTFHDLSLMNMFSSLRAQSHDDFRQIDGRFAEFSSKLGRIHLPGIFETLWNFLRERIINDISLRRISVKVIEHLLQSSHRNFAILSNLRIVDVFLSLFHRCRHDPEVTDEERRKILKILKRLCDMGASTNDVRMILHNIVKEDETLDADMLDIIRSSMRSRWPPHLSLDSGASVTTTLGALKHLPGLTFMIWLWVDQMPSDQQTLFSISIGTNELINLSIGSEGTLTFQTAANRDVAVLSNSKPTIRFFIDGVLSDSLTWAYPKIDDSSISATLKVGGVSSLSNLAWSIASLYLLTVTLDDELPRFIHHLGPRYSGTFQDQTLVRFLTYEASTSLNMHILGQATSTPTMHELSPLKQAIQDGISLSENSILVHLIPSQTSPEDTLPSIRPVSTSKNCDDSYASQGSVVVTHCQPPDLALWKIGGPALVLRLIMFAQTSHELSRVLSVLSDSLRNCWQNCDDMERMHGYDVLANLLQMRSHLINMTAFETLFELLGLNFRSPDHSTIVNSVGYRALALDFELWSRTHPDIQRVHLEHFSFLLRASRFRRFNVKVRLSKLGIVRKLLHVLQSAWYPNESTPHIINALVVVAQASFSADDAIKPIVSFIVGNISKDQSLPQSAHLSIPSQHPQKAELVLEALVSLLRIPTLYAKFGEAIPVARICLLLLGGRPSSSIAALVLSLVGLSITTSPSFGKKFDMARGWAILRIVLPPVWDGRLHEAALDLLLGRTTGRESGILDSQVVSCPQVALVILAALRQGVIEITQCKHSPNEIVGKYVCLRKITTLIRFDWLGNAGPAEDVTRLILEDMISLHETSPSFRQVFRSQTAIQILIDAAKTLSTHSTSQDAGIQPAIPVYERLTHFSSLIAGNKVVSSTHKNEILKAIQLGSQSHLESTSDVSKASDMQEESVYKAIGKLEEWGKTTSAAERKRYQKTVLDLRENRRQISFYTTRALSSAPEHSPRADSGQRRPWRLDETEGPSRIRKKMEPIDDIINFGSKPTAHERKQSLISSELDTVSLVQEDSRESPERQDFEDHLVEEVVEDKHRRVRHELEPGDVIEAVSTVSRISGVDCFPGLLIIGRTHMYMLDGLVENDAGEVIDAQDAPKGLFFVAGTIDFRKPQRAQRWILGQLAGYEDRSFLFQDIALEMFFQDSRTLLTVFLSKTRRQDVTRRLHSLISRSAHEIGAMSGAIPSLPSVLGRASLKAKALMQTREKELLNVQRKWQNREISNFTYLCILNQLSGRTPSDATQYPIIPWVLKDYTSDMLDLSAPESYRELSKPMGALTEERCESAYTRYDSLESVGEKPFHYGTHFSSSMIVCHFLIRMAPFTDMFKTLQGGEWDLPDRLFAAYTSAAQDIRGDVRELIPEFFCCPEFLENSSKLDFGISQSSGQRIDDVHLPPWAKQDPLLFVHMHRRALESHHVSENLPGWIDLIWGYKQRDILSLNVFHPLSYEGSIDLDKITDDLEKEATVGIIHNFGQTPRKLFSCPHPPRNMRGLISLPLGVSRGIPEDALALVRENKLLKVILQNPVASIAVDETGKVVPLPDSTVQAPSHLHEQVNWDRKSGILQLVSRGKVVQTIESIAPTCAAFADANTLVTGSSDFAVRVWHLNHGVTHSSAFSSTTKPTRKDAIPNIALLHLLRTHTAAVTCVAVSRVWSLIVSGSQDGSAVTWDLNRGCYGMSIWHPSGNGYDAIHLATINESNGYIATCSVSQLWLHTINARPITKLDLGSSLPRALSTPSITSIAFHEREYSHLELLATGNHDGSITLWTWNADGTPAGCKARWEFVEVRKLVPEHPVSANDASAITAVKFNGETLLAGNSFGETYLWSIPS</sequence>
<evidence type="ECO:0000313" key="1">
    <source>
        <dbReference type="EMBL" id="KAH7912895.1"/>
    </source>
</evidence>
<gene>
    <name evidence="1" type="ORF">BJ138DRAFT_1124827</name>
</gene>
<accession>A0ACB8AI09</accession>
<organism evidence="1 2">
    <name type="scientific">Hygrophoropsis aurantiaca</name>
    <dbReference type="NCBI Taxonomy" id="72124"/>
    <lineage>
        <taxon>Eukaryota</taxon>
        <taxon>Fungi</taxon>
        <taxon>Dikarya</taxon>
        <taxon>Basidiomycota</taxon>
        <taxon>Agaricomycotina</taxon>
        <taxon>Agaricomycetes</taxon>
        <taxon>Agaricomycetidae</taxon>
        <taxon>Boletales</taxon>
        <taxon>Coniophorineae</taxon>
        <taxon>Hygrophoropsidaceae</taxon>
        <taxon>Hygrophoropsis</taxon>
    </lineage>
</organism>
<evidence type="ECO:0000313" key="2">
    <source>
        <dbReference type="Proteomes" id="UP000790377"/>
    </source>
</evidence>
<keyword evidence="2" id="KW-1185">Reference proteome</keyword>
<name>A0ACB8AI09_9AGAM</name>
<protein>
    <submittedName>
        <fullName evidence="1">Uncharacterized protein</fullName>
    </submittedName>
</protein>
<dbReference type="Proteomes" id="UP000790377">
    <property type="component" value="Unassembled WGS sequence"/>
</dbReference>
<reference evidence="1" key="1">
    <citation type="journal article" date="2021" name="New Phytol.">
        <title>Evolutionary innovations through gain and loss of genes in the ectomycorrhizal Boletales.</title>
        <authorList>
            <person name="Wu G."/>
            <person name="Miyauchi S."/>
            <person name="Morin E."/>
            <person name="Kuo A."/>
            <person name="Drula E."/>
            <person name="Varga T."/>
            <person name="Kohler A."/>
            <person name="Feng B."/>
            <person name="Cao Y."/>
            <person name="Lipzen A."/>
            <person name="Daum C."/>
            <person name="Hundley H."/>
            <person name="Pangilinan J."/>
            <person name="Johnson J."/>
            <person name="Barry K."/>
            <person name="LaButti K."/>
            <person name="Ng V."/>
            <person name="Ahrendt S."/>
            <person name="Min B."/>
            <person name="Choi I.G."/>
            <person name="Park H."/>
            <person name="Plett J.M."/>
            <person name="Magnuson J."/>
            <person name="Spatafora J.W."/>
            <person name="Nagy L.G."/>
            <person name="Henrissat B."/>
            <person name="Grigoriev I.V."/>
            <person name="Yang Z.L."/>
            <person name="Xu J."/>
            <person name="Martin F.M."/>
        </authorList>
    </citation>
    <scope>NUCLEOTIDE SEQUENCE</scope>
    <source>
        <strain evidence="1">ATCC 28755</strain>
    </source>
</reference>
<comment type="caution">
    <text evidence="1">The sequence shown here is derived from an EMBL/GenBank/DDBJ whole genome shotgun (WGS) entry which is preliminary data.</text>
</comment>